<proteinExistence type="inferred from homology"/>
<dbReference type="AlphaFoldDB" id="A0A919VB59"/>
<evidence type="ECO:0000259" key="2">
    <source>
        <dbReference type="Pfam" id="PF12697"/>
    </source>
</evidence>
<dbReference type="Proteomes" id="UP000606172">
    <property type="component" value="Unassembled WGS sequence"/>
</dbReference>
<protein>
    <submittedName>
        <fullName evidence="3">Alpha/beta hydrolase</fullName>
    </submittedName>
</protein>
<dbReference type="GO" id="GO:0016787">
    <property type="term" value="F:hydrolase activity"/>
    <property type="evidence" value="ECO:0007669"/>
    <property type="project" value="UniProtKB-KW"/>
</dbReference>
<dbReference type="Gene3D" id="1.20.1440.110">
    <property type="entry name" value="acylaminoacyl peptidase"/>
    <property type="match status" value="1"/>
</dbReference>
<evidence type="ECO:0000256" key="1">
    <source>
        <dbReference type="ARBA" id="ARBA00038115"/>
    </source>
</evidence>
<dbReference type="InterPro" id="IPR050261">
    <property type="entry name" value="FrsA_esterase"/>
</dbReference>
<dbReference type="InterPro" id="IPR000073">
    <property type="entry name" value="AB_hydrolase_1"/>
</dbReference>
<evidence type="ECO:0000313" key="4">
    <source>
        <dbReference type="Proteomes" id="UP000606172"/>
    </source>
</evidence>
<comment type="similarity">
    <text evidence="1">Belongs to the AB hydrolase superfamily. FUS2 hydrolase family.</text>
</comment>
<reference evidence="3" key="1">
    <citation type="submission" date="2021-01" db="EMBL/GenBank/DDBJ databases">
        <title>Whole genome shotgun sequence of Sinosporangium siamense NBRC 109515.</title>
        <authorList>
            <person name="Komaki H."/>
            <person name="Tamura T."/>
        </authorList>
    </citation>
    <scope>NUCLEOTIDE SEQUENCE</scope>
    <source>
        <strain evidence="3">NBRC 109515</strain>
    </source>
</reference>
<dbReference type="PANTHER" id="PTHR22946:SF12">
    <property type="entry name" value="CONIDIAL PIGMENT BIOSYNTHESIS PROTEIN AYG1 (AFU_ORTHOLOGUE AFUA_2G17550)"/>
    <property type="match status" value="1"/>
</dbReference>
<keyword evidence="4" id="KW-1185">Reference proteome</keyword>
<accession>A0A919VB59</accession>
<organism evidence="3 4">
    <name type="scientific">Sinosporangium siamense</name>
    <dbReference type="NCBI Taxonomy" id="1367973"/>
    <lineage>
        <taxon>Bacteria</taxon>
        <taxon>Bacillati</taxon>
        <taxon>Actinomycetota</taxon>
        <taxon>Actinomycetes</taxon>
        <taxon>Streptosporangiales</taxon>
        <taxon>Streptosporangiaceae</taxon>
        <taxon>Sinosporangium</taxon>
    </lineage>
</organism>
<dbReference type="PANTHER" id="PTHR22946">
    <property type="entry name" value="DIENELACTONE HYDROLASE DOMAIN-CONTAINING PROTEIN-RELATED"/>
    <property type="match status" value="1"/>
</dbReference>
<dbReference type="SUPFAM" id="SSF53474">
    <property type="entry name" value="alpha/beta-Hydrolases"/>
    <property type="match status" value="1"/>
</dbReference>
<dbReference type="InterPro" id="IPR029058">
    <property type="entry name" value="AB_hydrolase_fold"/>
</dbReference>
<feature type="domain" description="AB hydrolase-1" evidence="2">
    <location>
        <begin position="172"/>
        <end position="366"/>
    </location>
</feature>
<name>A0A919VB59_9ACTN</name>
<evidence type="ECO:0000313" key="3">
    <source>
        <dbReference type="EMBL" id="GII97098.1"/>
    </source>
</evidence>
<comment type="caution">
    <text evidence="3">The sequence shown here is derived from an EMBL/GenBank/DDBJ whole genome shotgun (WGS) entry which is preliminary data.</text>
</comment>
<gene>
    <name evidence="3" type="ORF">Ssi02_73290</name>
</gene>
<keyword evidence="3" id="KW-0378">Hydrolase</keyword>
<dbReference type="Pfam" id="PF12697">
    <property type="entry name" value="Abhydrolase_6"/>
    <property type="match status" value="1"/>
</dbReference>
<dbReference type="EMBL" id="BOOW01000054">
    <property type="protein sequence ID" value="GII97098.1"/>
    <property type="molecule type" value="Genomic_DNA"/>
</dbReference>
<dbReference type="Gene3D" id="3.40.50.1820">
    <property type="entry name" value="alpha/beta hydrolase"/>
    <property type="match status" value="1"/>
</dbReference>
<dbReference type="RefSeq" id="WP_204032477.1">
    <property type="nucleotide sequence ID" value="NZ_BOOW01000054.1"/>
</dbReference>
<sequence length="408" mass="45907">MTSPNPLFPGAHWTSLRLIGDDVMDDQLKHQISMGHYGMSDLGECLEVARQIVVDDEESWMRAWSDMARRIQDRAEAAEKKGRTVSAGDAYLRAATYWRASLLHFSFPDDPRIKDNALTSYQCYDRYLELADYPGEYLKIPYEDSFLPSYLYRSPLAKGRPAPLLIFFQGRDAWPEDTRWVYDGAIRRGYHCLSVQCPGQGLALRVNNLPFRFDWENVVTPIVDVAVTLDGVDTDRIGLMGLSFGGYLAPRAAAFEKRLKVCIANPGVLQWGASIKSNLPEVLGHALEEGPEAFNAAAEMVAAHSPVAKWFMRDSSWKHGVSTPYELFQQFDACDLTDVAGEIECETLVIDGTEERFSAGEARRLYDALTCPKDFLEFDEESTAQLHCQTGAHATAAEFTFDWLDDRL</sequence>